<feature type="transmembrane region" description="Helical" evidence="2">
    <location>
        <begin position="33"/>
        <end position="55"/>
    </location>
</feature>
<keyword evidence="2" id="KW-1133">Transmembrane helix</keyword>
<keyword evidence="2" id="KW-0472">Membrane</keyword>
<evidence type="ECO:0000313" key="4">
    <source>
        <dbReference type="Proteomes" id="UP000037460"/>
    </source>
</evidence>
<organism evidence="3 4">
    <name type="scientific">Chrysochromulina tobinii</name>
    <dbReference type="NCBI Taxonomy" id="1460289"/>
    <lineage>
        <taxon>Eukaryota</taxon>
        <taxon>Haptista</taxon>
        <taxon>Haptophyta</taxon>
        <taxon>Prymnesiophyceae</taxon>
        <taxon>Prymnesiales</taxon>
        <taxon>Chrysochromulinaceae</taxon>
        <taxon>Chrysochromulina</taxon>
    </lineage>
</organism>
<dbReference type="EMBL" id="JWZX01002078">
    <property type="protein sequence ID" value="KOO31146.1"/>
    <property type="molecule type" value="Genomic_DNA"/>
</dbReference>
<dbReference type="AlphaFoldDB" id="A0A0M0JWW1"/>
<keyword evidence="2" id="KW-0812">Transmembrane</keyword>
<protein>
    <submittedName>
        <fullName evidence="3">Uncharacterized protein</fullName>
    </submittedName>
</protein>
<keyword evidence="4" id="KW-1185">Reference proteome</keyword>
<evidence type="ECO:0000256" key="1">
    <source>
        <dbReference type="SAM" id="MobiDB-lite"/>
    </source>
</evidence>
<evidence type="ECO:0000256" key="2">
    <source>
        <dbReference type="SAM" id="Phobius"/>
    </source>
</evidence>
<gene>
    <name evidence="3" type="ORF">Ctob_014667</name>
</gene>
<reference evidence="4" key="1">
    <citation type="journal article" date="2015" name="PLoS Genet.">
        <title>Genome Sequence and Transcriptome Analyses of Chrysochromulina tobin: Metabolic Tools for Enhanced Algal Fitness in the Prominent Order Prymnesiales (Haptophyceae).</title>
        <authorList>
            <person name="Hovde B.T."/>
            <person name="Deodato C.R."/>
            <person name="Hunsperger H.M."/>
            <person name="Ryken S.A."/>
            <person name="Yost W."/>
            <person name="Jha R.K."/>
            <person name="Patterson J."/>
            <person name="Monnat R.J. Jr."/>
            <person name="Barlow S.B."/>
            <person name="Starkenburg S.R."/>
            <person name="Cattolico R.A."/>
        </authorList>
    </citation>
    <scope>NUCLEOTIDE SEQUENCE</scope>
    <source>
        <strain evidence="4">CCMP291</strain>
    </source>
</reference>
<sequence>MAEEILATVSTYYVTYVPPEAKTVMSAMSSDDWVALATCVLPLLCLIGAFIVQLFRCCGLCMPDGFDPTPAATLKDKYAKIEANKKPSPATKAAAKVAPAPAPAPKKASPPPAAAAKPTPAPKSGKGKLSA</sequence>
<comment type="caution">
    <text evidence="3">The sequence shown here is derived from an EMBL/GenBank/DDBJ whole genome shotgun (WGS) entry which is preliminary data.</text>
</comment>
<proteinExistence type="predicted"/>
<name>A0A0M0JWW1_9EUKA</name>
<dbReference type="Proteomes" id="UP000037460">
    <property type="component" value="Unassembled WGS sequence"/>
</dbReference>
<feature type="compositionally biased region" description="Low complexity" evidence="1">
    <location>
        <begin position="86"/>
        <end position="99"/>
    </location>
</feature>
<feature type="compositionally biased region" description="Pro residues" evidence="1">
    <location>
        <begin position="100"/>
        <end position="113"/>
    </location>
</feature>
<feature type="region of interest" description="Disordered" evidence="1">
    <location>
        <begin position="85"/>
        <end position="131"/>
    </location>
</feature>
<accession>A0A0M0JWW1</accession>
<evidence type="ECO:0000313" key="3">
    <source>
        <dbReference type="EMBL" id="KOO31146.1"/>
    </source>
</evidence>